<organism evidence="2 3">
    <name type="scientific">Penstemon davidsonii</name>
    <dbReference type="NCBI Taxonomy" id="160366"/>
    <lineage>
        <taxon>Eukaryota</taxon>
        <taxon>Viridiplantae</taxon>
        <taxon>Streptophyta</taxon>
        <taxon>Embryophyta</taxon>
        <taxon>Tracheophyta</taxon>
        <taxon>Spermatophyta</taxon>
        <taxon>Magnoliopsida</taxon>
        <taxon>eudicotyledons</taxon>
        <taxon>Gunneridae</taxon>
        <taxon>Pentapetalae</taxon>
        <taxon>asterids</taxon>
        <taxon>lamiids</taxon>
        <taxon>Lamiales</taxon>
        <taxon>Plantaginaceae</taxon>
        <taxon>Cheloneae</taxon>
        <taxon>Penstemon</taxon>
    </lineage>
</organism>
<name>A0ABR0DS41_9LAMI</name>
<evidence type="ECO:0000259" key="1">
    <source>
        <dbReference type="Pfam" id="PF02806"/>
    </source>
</evidence>
<dbReference type="EMBL" id="JAYDYQ010001087">
    <property type="protein sequence ID" value="KAK4491740.1"/>
    <property type="molecule type" value="Genomic_DNA"/>
</dbReference>
<dbReference type="InterPro" id="IPR006048">
    <property type="entry name" value="A-amylase/branching_C"/>
</dbReference>
<dbReference type="SUPFAM" id="SSF51011">
    <property type="entry name" value="Glycosyl hydrolase domain"/>
    <property type="match status" value="1"/>
</dbReference>
<protein>
    <recommendedName>
        <fullName evidence="1">Alpha-amylase/branching enzyme C-terminal all beta domain-containing protein</fullName>
    </recommendedName>
</protein>
<dbReference type="Proteomes" id="UP001291926">
    <property type="component" value="Unassembled WGS sequence"/>
</dbReference>
<comment type="caution">
    <text evidence="2">The sequence shown here is derived from an EMBL/GenBank/DDBJ whole genome shotgun (WGS) entry which is preliminary data.</text>
</comment>
<evidence type="ECO:0000313" key="2">
    <source>
        <dbReference type="EMBL" id="KAK4491740.1"/>
    </source>
</evidence>
<accession>A0ABR0DS41</accession>
<reference evidence="2 3" key="1">
    <citation type="journal article" date="2023" name="bioRxiv">
        <title>Genome report: Whole genome sequence and annotation of Penstemon davidsonii.</title>
        <authorList>
            <person name="Ostevik K.L."/>
            <person name="Alabady M."/>
            <person name="Zhang M."/>
            <person name="Rausher M.D."/>
        </authorList>
    </citation>
    <scope>NUCLEOTIDE SEQUENCE [LARGE SCALE GENOMIC DNA]</scope>
    <source>
        <strain evidence="2">DNT005</strain>
        <tissue evidence="2">Whole leaf</tissue>
    </source>
</reference>
<gene>
    <name evidence="2" type="ORF">RD792_002515</name>
</gene>
<dbReference type="PANTHER" id="PTHR43651:SF4">
    <property type="entry name" value="1,4-ALPHA-GLUCAN-BRANCHING ENZYME 3, CHLOROPLASTIC_AMYLOPLASTIC"/>
    <property type="match status" value="1"/>
</dbReference>
<keyword evidence="3" id="KW-1185">Reference proteome</keyword>
<sequence>MNLGTPRGLSSPCQATDSLIPLLNRHWDLLKDGVHSKLFAFDKDMMKLDSDEKILLRGSKGLPNIHHVNDTTMVISYLRGPFLFVFNFHPTNSHEQYSVGVEEAGEYQVMLNTDEKIYGGQGLIDQAQYVQRSISKRIDGARFCLEVPLPSRSAQVSVI</sequence>
<evidence type="ECO:0000313" key="3">
    <source>
        <dbReference type="Proteomes" id="UP001291926"/>
    </source>
</evidence>
<dbReference type="InterPro" id="IPR013780">
    <property type="entry name" value="Glyco_hydro_b"/>
</dbReference>
<dbReference type="PANTHER" id="PTHR43651">
    <property type="entry name" value="1,4-ALPHA-GLUCAN-BRANCHING ENZYME"/>
    <property type="match status" value="1"/>
</dbReference>
<feature type="domain" description="Alpha-amylase/branching enzyme C-terminal all beta" evidence="1">
    <location>
        <begin position="67"/>
        <end position="156"/>
    </location>
</feature>
<proteinExistence type="predicted"/>
<dbReference type="Gene3D" id="2.60.40.1180">
    <property type="entry name" value="Golgi alpha-mannosidase II"/>
    <property type="match status" value="1"/>
</dbReference>
<dbReference type="Pfam" id="PF02806">
    <property type="entry name" value="Alpha-amylase_C"/>
    <property type="match status" value="1"/>
</dbReference>